<feature type="signal peptide" evidence="1">
    <location>
        <begin position="1"/>
        <end position="19"/>
    </location>
</feature>
<reference evidence="2 3" key="1">
    <citation type="submission" date="2018-11" db="EMBL/GenBank/DDBJ databases">
        <title>Genome sequence of Saitozyma podzolica DSM 27192.</title>
        <authorList>
            <person name="Aliyu H."/>
            <person name="Gorte O."/>
            <person name="Ochsenreither K."/>
        </authorList>
    </citation>
    <scope>NUCLEOTIDE SEQUENCE [LARGE SCALE GENOMIC DNA]</scope>
    <source>
        <strain evidence="2 3">DSM 27192</strain>
    </source>
</reference>
<keyword evidence="1" id="KW-0732">Signal</keyword>
<dbReference type="AlphaFoldDB" id="A0A427XMJ2"/>
<evidence type="ECO:0008006" key="4">
    <source>
        <dbReference type="Google" id="ProtNLM"/>
    </source>
</evidence>
<name>A0A427XMJ2_9TREE</name>
<organism evidence="2 3">
    <name type="scientific">Saitozyma podzolica</name>
    <dbReference type="NCBI Taxonomy" id="1890683"/>
    <lineage>
        <taxon>Eukaryota</taxon>
        <taxon>Fungi</taxon>
        <taxon>Dikarya</taxon>
        <taxon>Basidiomycota</taxon>
        <taxon>Agaricomycotina</taxon>
        <taxon>Tremellomycetes</taxon>
        <taxon>Tremellales</taxon>
        <taxon>Trimorphomycetaceae</taxon>
        <taxon>Saitozyma</taxon>
    </lineage>
</organism>
<evidence type="ECO:0000313" key="2">
    <source>
        <dbReference type="EMBL" id="RSH80121.1"/>
    </source>
</evidence>
<sequence>MLVKTLLLIAATFVGLASAGDSSDDDKCHQPILCKDKFKTKTENNGCIRYTQGFDVTGVLTEVDLTFPKVQTVCDCIQACLDYPGTCANYVWKFPDAAAVKTGHRTCTLYSNFNLPANVTVKVNEKHSVDIKKVAANPQVGSLVPQAFSDVAQTCPDDEAFSGPVWQLSNGMTQC</sequence>
<dbReference type="EMBL" id="RSCD01000037">
    <property type="protein sequence ID" value="RSH80121.1"/>
    <property type="molecule type" value="Genomic_DNA"/>
</dbReference>
<feature type="chain" id="PRO_5019079630" description="Apple domain-containing protein" evidence="1">
    <location>
        <begin position="20"/>
        <end position="175"/>
    </location>
</feature>
<gene>
    <name evidence="2" type="ORF">EHS25_007323</name>
</gene>
<proteinExistence type="predicted"/>
<evidence type="ECO:0000256" key="1">
    <source>
        <dbReference type="SAM" id="SignalP"/>
    </source>
</evidence>
<accession>A0A427XMJ2</accession>
<dbReference type="Proteomes" id="UP000279259">
    <property type="component" value="Unassembled WGS sequence"/>
</dbReference>
<protein>
    <recommendedName>
        <fullName evidence="4">Apple domain-containing protein</fullName>
    </recommendedName>
</protein>
<evidence type="ECO:0000313" key="3">
    <source>
        <dbReference type="Proteomes" id="UP000279259"/>
    </source>
</evidence>
<dbReference type="OrthoDB" id="3899536at2759"/>
<keyword evidence="3" id="KW-1185">Reference proteome</keyword>
<comment type="caution">
    <text evidence="2">The sequence shown here is derived from an EMBL/GenBank/DDBJ whole genome shotgun (WGS) entry which is preliminary data.</text>
</comment>